<evidence type="ECO:0000256" key="2">
    <source>
        <dbReference type="ARBA" id="ARBA00022737"/>
    </source>
</evidence>
<evidence type="ECO:0000256" key="6">
    <source>
        <dbReference type="SAM" id="SignalP"/>
    </source>
</evidence>
<keyword evidence="3 5" id="KW-1015">Disulfide bond</keyword>
<comment type="caution">
    <text evidence="5">Lacks conserved residue(s) required for the propagation of feature annotation.</text>
</comment>
<evidence type="ECO:0000259" key="7">
    <source>
        <dbReference type="PROSITE" id="PS50923"/>
    </source>
</evidence>
<gene>
    <name evidence="8" type="ORF">AB6A40_004320</name>
</gene>
<dbReference type="InterPro" id="IPR050350">
    <property type="entry name" value="Compl-Cell_Adhes-Reg"/>
</dbReference>
<evidence type="ECO:0000256" key="4">
    <source>
        <dbReference type="ARBA" id="ARBA00023180"/>
    </source>
</evidence>
<comment type="caution">
    <text evidence="8">The sequence shown here is derived from an EMBL/GenBank/DDBJ whole genome shotgun (WGS) entry which is preliminary data.</text>
</comment>
<keyword evidence="6" id="KW-0732">Signal</keyword>
<feature type="disulfide bond" evidence="5">
    <location>
        <begin position="115"/>
        <end position="142"/>
    </location>
</feature>
<dbReference type="Gene3D" id="2.10.70.10">
    <property type="entry name" value="Complement Module, domain 1"/>
    <property type="match status" value="2"/>
</dbReference>
<feature type="domain" description="Sushi" evidence="7">
    <location>
        <begin position="79"/>
        <end position="144"/>
    </location>
</feature>
<keyword evidence="2" id="KW-0677">Repeat</keyword>
<accession>A0ABD6EEG5</accession>
<dbReference type="PANTHER" id="PTHR19325:SF575">
    <property type="entry name" value="LOCOMOTION-RELATED PROTEIN HIKARU GENKI"/>
    <property type="match status" value="1"/>
</dbReference>
<organism evidence="8 9">
    <name type="scientific">Gnathostoma spinigerum</name>
    <dbReference type="NCBI Taxonomy" id="75299"/>
    <lineage>
        <taxon>Eukaryota</taxon>
        <taxon>Metazoa</taxon>
        <taxon>Ecdysozoa</taxon>
        <taxon>Nematoda</taxon>
        <taxon>Chromadorea</taxon>
        <taxon>Rhabditida</taxon>
        <taxon>Spirurina</taxon>
        <taxon>Gnathostomatomorpha</taxon>
        <taxon>Gnathostomatoidea</taxon>
        <taxon>Gnathostomatidae</taxon>
        <taxon>Gnathostoma</taxon>
    </lineage>
</organism>
<dbReference type="InterPro" id="IPR035976">
    <property type="entry name" value="Sushi/SCR/CCP_sf"/>
</dbReference>
<keyword evidence="1 5" id="KW-0768">Sushi</keyword>
<dbReference type="SMART" id="SM00032">
    <property type="entry name" value="CCP"/>
    <property type="match status" value="3"/>
</dbReference>
<dbReference type="PANTHER" id="PTHR19325">
    <property type="entry name" value="COMPLEMENT COMPONENT-RELATED SUSHI DOMAIN-CONTAINING"/>
    <property type="match status" value="1"/>
</dbReference>
<evidence type="ECO:0000313" key="8">
    <source>
        <dbReference type="EMBL" id="MFH4977611.1"/>
    </source>
</evidence>
<dbReference type="Proteomes" id="UP001608902">
    <property type="component" value="Unassembled WGS sequence"/>
</dbReference>
<feature type="chain" id="PRO_5044777111" description="Sushi domain-containing protein" evidence="6">
    <location>
        <begin position="22"/>
        <end position="233"/>
    </location>
</feature>
<evidence type="ECO:0000256" key="1">
    <source>
        <dbReference type="ARBA" id="ARBA00022659"/>
    </source>
</evidence>
<dbReference type="InterPro" id="IPR000436">
    <property type="entry name" value="Sushi_SCR_CCP_dom"/>
</dbReference>
<feature type="signal peptide" evidence="6">
    <location>
        <begin position="1"/>
        <end position="21"/>
    </location>
</feature>
<dbReference type="Pfam" id="PF00084">
    <property type="entry name" value="Sushi"/>
    <property type="match status" value="1"/>
</dbReference>
<name>A0ABD6EEG5_9BILA</name>
<reference evidence="8 9" key="1">
    <citation type="submission" date="2024-08" db="EMBL/GenBank/DDBJ databases">
        <title>Gnathostoma spinigerum genome.</title>
        <authorList>
            <person name="Gonzalez-Bertolin B."/>
            <person name="Monzon S."/>
            <person name="Zaballos A."/>
            <person name="Jimenez P."/>
            <person name="Dekumyoy P."/>
            <person name="Varona S."/>
            <person name="Cuesta I."/>
            <person name="Sumanam S."/>
            <person name="Adisakwattana P."/>
            <person name="Gasser R.B."/>
            <person name="Hernandez-Gonzalez A."/>
            <person name="Young N.D."/>
            <person name="Perteguer M.J."/>
        </authorList>
    </citation>
    <scope>NUCLEOTIDE SEQUENCE [LARGE SCALE GENOMIC DNA]</scope>
    <source>
        <strain evidence="8">AL3</strain>
        <tissue evidence="8">Liver</tissue>
    </source>
</reference>
<keyword evidence="9" id="KW-1185">Reference proteome</keyword>
<sequence length="233" mass="25569">MRLKYAVVFIVLSIILPTGICESPRSQCEPVVEPNGDVTYSTLPSPLFALRTVAHVKCRSSTTTQRSTCTPDGWEPIPYACPTPQCEEITDVSNGTISYSHAAPYVHHTTATLACDQGYTVVGSQIVTCGPDGQWSEHLGACHFDVECPVLEVIPPGVVVYSYHEQESRKQGTKALLLCPYRNTVQHVDTVTCLRNGRWSGVLATCPKIKTCSSIEMHNGLVAYSPPERLFHF</sequence>
<evidence type="ECO:0000313" key="9">
    <source>
        <dbReference type="Proteomes" id="UP001608902"/>
    </source>
</evidence>
<dbReference type="PROSITE" id="PS50923">
    <property type="entry name" value="SUSHI"/>
    <property type="match status" value="1"/>
</dbReference>
<dbReference type="SUPFAM" id="SSF57535">
    <property type="entry name" value="Complement control module/SCR domain"/>
    <property type="match status" value="3"/>
</dbReference>
<evidence type="ECO:0000256" key="3">
    <source>
        <dbReference type="ARBA" id="ARBA00023157"/>
    </source>
</evidence>
<dbReference type="EMBL" id="JBGFUD010002447">
    <property type="protein sequence ID" value="MFH4977611.1"/>
    <property type="molecule type" value="Genomic_DNA"/>
</dbReference>
<dbReference type="CDD" id="cd00033">
    <property type="entry name" value="CCP"/>
    <property type="match status" value="2"/>
</dbReference>
<protein>
    <recommendedName>
        <fullName evidence="7">Sushi domain-containing protein</fullName>
    </recommendedName>
</protein>
<proteinExistence type="predicted"/>
<dbReference type="AlphaFoldDB" id="A0ABD6EEG5"/>
<evidence type="ECO:0000256" key="5">
    <source>
        <dbReference type="PROSITE-ProRule" id="PRU00302"/>
    </source>
</evidence>
<keyword evidence="4" id="KW-0325">Glycoprotein</keyword>